<dbReference type="EMBL" id="BDIP01003092">
    <property type="protein sequence ID" value="GCA63322.1"/>
    <property type="molecule type" value="Genomic_DNA"/>
</dbReference>
<comment type="caution">
    <text evidence="1">The sequence shown here is derived from an EMBL/GenBank/DDBJ whole genome shotgun (WGS) entry which is preliminary data.</text>
</comment>
<protein>
    <submittedName>
        <fullName evidence="1">Uncharacterized protein</fullName>
    </submittedName>
</protein>
<proteinExistence type="predicted"/>
<gene>
    <name evidence="1" type="ORF">KIPB_009264</name>
</gene>
<dbReference type="Proteomes" id="UP000265618">
    <property type="component" value="Unassembled WGS sequence"/>
</dbReference>
<sequence length="186" mass="20448">MSRDESDNESYSDLDSDTDYEEAVVLTPFTLPLPSERVVSVSGIQQNRPPVTLIDIVSLVPCGSGFVLTTRDRRDTYRRHHMLGFYYEADTLAVCNGIGVSEFDLDAMTTQESLATVTYQHGTVGVFSISEVTKCVSLRLLELAEPSCPGESSCHYIDSLGEEPTQSSTCLLTLNESLLYPSEDMG</sequence>
<keyword evidence="2" id="KW-1185">Reference proteome</keyword>
<reference evidence="1 2" key="1">
    <citation type="journal article" date="2018" name="PLoS ONE">
        <title>The draft genome of Kipferlia bialata reveals reductive genome evolution in fornicate parasites.</title>
        <authorList>
            <person name="Tanifuji G."/>
            <person name="Takabayashi S."/>
            <person name="Kume K."/>
            <person name="Takagi M."/>
            <person name="Nakayama T."/>
            <person name="Kamikawa R."/>
            <person name="Inagaki Y."/>
            <person name="Hashimoto T."/>
        </authorList>
    </citation>
    <scope>NUCLEOTIDE SEQUENCE [LARGE SCALE GENOMIC DNA]</scope>
    <source>
        <strain evidence="1">NY0173</strain>
    </source>
</reference>
<evidence type="ECO:0000313" key="2">
    <source>
        <dbReference type="Proteomes" id="UP000265618"/>
    </source>
</evidence>
<dbReference type="AlphaFoldDB" id="A0A391P508"/>
<accession>A0A391P508</accession>
<feature type="non-terminal residue" evidence="1">
    <location>
        <position position="1"/>
    </location>
</feature>
<organism evidence="1 2">
    <name type="scientific">Kipferlia bialata</name>
    <dbReference type="NCBI Taxonomy" id="797122"/>
    <lineage>
        <taxon>Eukaryota</taxon>
        <taxon>Metamonada</taxon>
        <taxon>Carpediemonas-like organisms</taxon>
        <taxon>Kipferlia</taxon>
    </lineage>
</organism>
<name>A0A391P508_9EUKA</name>
<evidence type="ECO:0000313" key="1">
    <source>
        <dbReference type="EMBL" id="GCA63322.1"/>
    </source>
</evidence>